<dbReference type="EC" id="2.7.7.65" evidence="4"/>
<dbReference type="SUPFAM" id="SSF55073">
    <property type="entry name" value="Nucleotide cyclase"/>
    <property type="match status" value="1"/>
</dbReference>
<dbReference type="Gene3D" id="3.20.20.450">
    <property type="entry name" value="EAL domain"/>
    <property type="match status" value="1"/>
</dbReference>
<keyword evidence="5" id="KW-1185">Reference proteome</keyword>
<organism evidence="4 5">
    <name type="scientific">Peptoclostridium litorale DSM 5388</name>
    <dbReference type="NCBI Taxonomy" id="1121324"/>
    <lineage>
        <taxon>Bacteria</taxon>
        <taxon>Bacillati</taxon>
        <taxon>Bacillota</taxon>
        <taxon>Clostridia</taxon>
        <taxon>Peptostreptococcales</taxon>
        <taxon>Peptoclostridiaceae</taxon>
        <taxon>Peptoclostridium</taxon>
    </lineage>
</organism>
<dbReference type="SUPFAM" id="SSF141868">
    <property type="entry name" value="EAL domain-like"/>
    <property type="match status" value="1"/>
</dbReference>
<evidence type="ECO:0000259" key="1">
    <source>
        <dbReference type="PROSITE" id="PS50112"/>
    </source>
</evidence>
<dbReference type="SMART" id="SM00267">
    <property type="entry name" value="GGDEF"/>
    <property type="match status" value="1"/>
</dbReference>
<keyword evidence="4" id="KW-0548">Nucleotidyltransferase</keyword>
<dbReference type="InterPro" id="IPR043128">
    <property type="entry name" value="Rev_trsase/Diguanyl_cyclase"/>
</dbReference>
<sequence length="708" mass="81216">MNMTGKDKFADSDKDSNFSAENEYEGEFFQSVGISNHLDLFENSHVAILIVNSRTGRIIDANNAACMLYGYERPHMKDAEIEEIEYIEDIEMLSIGENTNKTVGKSKTVVHRLSGGKCREVEVLKVPSASDEDISYFIVNDISEIRHIKKELELRKSYFQQLFENSPEAIAILDNEDRVVKVNRGFEELFKYSNIEIKGNYINDLIVSQELKLEASTLSGDVVCAKTVKRDSIRCTKHGEDIDVSILGYPIIHDGVQVGIYAIYTDITEKKKREKKIEYLAMKDSLTGTYNRSYFIENLMKEIMHRKADSHNGFAVMFIDVDDFKRINDNMGHNVGDMILRQISKRIVECIGEKGYLARMGGDEFTVFLKNVDSRVCVANIAREIVESLEEPIIYDEKEFHVGVSIGISLFPDDGYEAEMLIRKADMAMYNSKMNRSNNFEFYNSDLKKKALEEFILENELRHAIKREEFSLNYQPLVDVSSEKIVGVEALIRWNHKEHGFVSPAKFIPLAERKGMIGFIGEWVLEKACRQMKKWIDSGYPVRFIAVNISVKQLESLEFLDNVKRIIRETGINPRHLEFEITESISMTNLKNRTEILRELDDMGIALSIDDFGTGYSSLGKLKKFAVRKLKIDRSFISDINIDPNNTAIVSTIIAIAKILNMKVVAEGVETLEQVEFLREKECDLIQGYYYSRPVTFDEFEKMIPQEI</sequence>
<protein>
    <submittedName>
        <fullName evidence="4">Putative diguanylate cyclase</fullName>
        <ecNumber evidence="4">2.7.7.65</ecNumber>
    </submittedName>
</protein>
<dbReference type="CDD" id="cd01948">
    <property type="entry name" value="EAL"/>
    <property type="match status" value="1"/>
</dbReference>
<gene>
    <name evidence="4" type="ORF">CLIT_2c02980</name>
</gene>
<comment type="caution">
    <text evidence="4">The sequence shown here is derived from an EMBL/GenBank/DDBJ whole genome shotgun (WGS) entry which is preliminary data.</text>
</comment>
<dbReference type="Pfam" id="PF00563">
    <property type="entry name" value="EAL"/>
    <property type="match status" value="1"/>
</dbReference>
<dbReference type="SMART" id="SM00091">
    <property type="entry name" value="PAS"/>
    <property type="match status" value="2"/>
</dbReference>
<evidence type="ECO:0000313" key="5">
    <source>
        <dbReference type="Proteomes" id="UP000027946"/>
    </source>
</evidence>
<dbReference type="FunFam" id="3.20.20.450:FF:000001">
    <property type="entry name" value="Cyclic di-GMP phosphodiesterase yahA"/>
    <property type="match status" value="1"/>
</dbReference>
<dbReference type="InterPro" id="IPR001633">
    <property type="entry name" value="EAL_dom"/>
</dbReference>
<evidence type="ECO:0000259" key="3">
    <source>
        <dbReference type="PROSITE" id="PS50887"/>
    </source>
</evidence>
<dbReference type="EMBL" id="JJMM01000002">
    <property type="protein sequence ID" value="KDR96692.1"/>
    <property type="molecule type" value="Genomic_DNA"/>
</dbReference>
<dbReference type="CDD" id="cd01949">
    <property type="entry name" value="GGDEF"/>
    <property type="match status" value="1"/>
</dbReference>
<dbReference type="PROSITE" id="PS50883">
    <property type="entry name" value="EAL"/>
    <property type="match status" value="1"/>
</dbReference>
<dbReference type="PROSITE" id="PS50887">
    <property type="entry name" value="GGDEF"/>
    <property type="match status" value="1"/>
</dbReference>
<feature type="domain" description="PAS" evidence="1">
    <location>
        <begin position="155"/>
        <end position="206"/>
    </location>
</feature>
<dbReference type="InterPro" id="IPR029787">
    <property type="entry name" value="Nucleotide_cyclase"/>
</dbReference>
<dbReference type="PROSITE" id="PS50112">
    <property type="entry name" value="PAS"/>
    <property type="match status" value="1"/>
</dbReference>
<evidence type="ECO:0000259" key="2">
    <source>
        <dbReference type="PROSITE" id="PS50883"/>
    </source>
</evidence>
<name>A0A069RR92_PEPLI</name>
<dbReference type="InterPro" id="IPR000014">
    <property type="entry name" value="PAS"/>
</dbReference>
<dbReference type="SMART" id="SM00052">
    <property type="entry name" value="EAL"/>
    <property type="match status" value="1"/>
</dbReference>
<dbReference type="AlphaFoldDB" id="A0A069RR92"/>
<accession>A0A069RR92</accession>
<reference evidence="4 5" key="1">
    <citation type="submission" date="2014-03" db="EMBL/GenBank/DDBJ databases">
        <title>Genome sequence of Clostridium litorale W6, DSM 5388.</title>
        <authorList>
            <person name="Poehlein A."/>
            <person name="Jagirdar A."/>
            <person name="Khonsari B."/>
            <person name="Chibani C.M."/>
            <person name="Gutierrez Gutierrez D.A."/>
            <person name="Davydova E."/>
            <person name="Alghaithi H.S."/>
            <person name="Nair K.P."/>
            <person name="Dhamotharan K."/>
            <person name="Chandran L."/>
            <person name="G W."/>
            <person name="Daniel R."/>
        </authorList>
    </citation>
    <scope>NUCLEOTIDE SEQUENCE [LARGE SCALE GENOMIC DNA]</scope>
    <source>
        <strain evidence="4 5">W6</strain>
    </source>
</reference>
<dbReference type="PANTHER" id="PTHR44757:SF2">
    <property type="entry name" value="BIOFILM ARCHITECTURE MAINTENANCE PROTEIN MBAA"/>
    <property type="match status" value="1"/>
</dbReference>
<dbReference type="GO" id="GO:0052621">
    <property type="term" value="F:diguanylate cyclase activity"/>
    <property type="evidence" value="ECO:0007669"/>
    <property type="project" value="UniProtKB-EC"/>
</dbReference>
<dbReference type="eggNOG" id="COG5001">
    <property type="taxonomic scope" value="Bacteria"/>
</dbReference>
<dbReference type="Gene3D" id="3.30.450.20">
    <property type="entry name" value="PAS domain"/>
    <property type="match status" value="2"/>
</dbReference>
<proteinExistence type="predicted"/>
<dbReference type="STRING" id="1121324.CLIT_2c02980"/>
<dbReference type="InterPro" id="IPR035965">
    <property type="entry name" value="PAS-like_dom_sf"/>
</dbReference>
<dbReference type="NCBIfam" id="TIGR00254">
    <property type="entry name" value="GGDEF"/>
    <property type="match status" value="1"/>
</dbReference>
<dbReference type="SUPFAM" id="SSF55785">
    <property type="entry name" value="PYP-like sensor domain (PAS domain)"/>
    <property type="match status" value="2"/>
</dbReference>
<dbReference type="InterPro" id="IPR000160">
    <property type="entry name" value="GGDEF_dom"/>
</dbReference>
<dbReference type="Proteomes" id="UP000027946">
    <property type="component" value="Unassembled WGS sequence"/>
</dbReference>
<dbReference type="PANTHER" id="PTHR44757">
    <property type="entry name" value="DIGUANYLATE CYCLASE DGCP"/>
    <property type="match status" value="1"/>
</dbReference>
<dbReference type="NCBIfam" id="TIGR00229">
    <property type="entry name" value="sensory_box"/>
    <property type="match status" value="2"/>
</dbReference>
<dbReference type="Pfam" id="PF13188">
    <property type="entry name" value="PAS_8"/>
    <property type="match status" value="2"/>
</dbReference>
<dbReference type="InterPro" id="IPR052155">
    <property type="entry name" value="Biofilm_reg_signaling"/>
</dbReference>
<dbReference type="Gene3D" id="3.30.70.270">
    <property type="match status" value="1"/>
</dbReference>
<feature type="domain" description="GGDEF" evidence="3">
    <location>
        <begin position="312"/>
        <end position="445"/>
    </location>
</feature>
<keyword evidence="4" id="KW-0808">Transferase</keyword>
<dbReference type="CDD" id="cd00130">
    <property type="entry name" value="PAS"/>
    <property type="match status" value="1"/>
</dbReference>
<dbReference type="Pfam" id="PF00990">
    <property type="entry name" value="GGDEF"/>
    <property type="match status" value="1"/>
</dbReference>
<dbReference type="InterPro" id="IPR035919">
    <property type="entry name" value="EAL_sf"/>
</dbReference>
<feature type="domain" description="EAL" evidence="2">
    <location>
        <begin position="454"/>
        <end position="708"/>
    </location>
</feature>
<evidence type="ECO:0000313" key="4">
    <source>
        <dbReference type="EMBL" id="KDR96692.1"/>
    </source>
</evidence>